<evidence type="ECO:0000256" key="1">
    <source>
        <dbReference type="SAM" id="MobiDB-lite"/>
    </source>
</evidence>
<organism evidence="2">
    <name type="scientific">Homo sapiens</name>
    <name type="common">Human</name>
    <dbReference type="NCBI Taxonomy" id="9606"/>
    <lineage>
        <taxon>Eukaryota</taxon>
        <taxon>Metazoa</taxon>
        <taxon>Chordata</taxon>
        <taxon>Craniata</taxon>
        <taxon>Vertebrata</taxon>
        <taxon>Euteleostomi</taxon>
        <taxon>Mammalia</taxon>
        <taxon>Eutheria</taxon>
        <taxon>Euarchontoglires</taxon>
        <taxon>Primates</taxon>
        <taxon>Haplorrhini</taxon>
        <taxon>Catarrhini</taxon>
        <taxon>Hominidae</taxon>
        <taxon>Homo</taxon>
    </lineage>
</organism>
<feature type="region of interest" description="Disordered" evidence="1">
    <location>
        <begin position="1"/>
        <end position="24"/>
    </location>
</feature>
<protein>
    <submittedName>
        <fullName evidence="2">FP497</fullName>
    </submittedName>
</protein>
<proteinExistence type="evidence at transcript level"/>
<accession>Q71RF7</accession>
<dbReference type="EMBL" id="AF370380">
    <property type="protein sequence ID" value="AAQ15216.1"/>
    <property type="molecule type" value="mRNA"/>
</dbReference>
<evidence type="ECO:0000313" key="2">
    <source>
        <dbReference type="EMBL" id="AAQ15216.1"/>
    </source>
</evidence>
<sequence>MELRQWYSGRGSTEAVRQRRRTEGQGGELWLERQGRFSRALPVPVTTGVFLRRDCEEWGLSGLRGQRWVWDAVCPQSPFPNGCPGQANPVGLCGVSHEAAARFVPQAWS</sequence>
<name>Q71RF7_HUMAN</name>
<reference evidence="2" key="1">
    <citation type="submission" date="2001-04" db="EMBL/GenBank/DDBJ databases">
        <title>Novel human cDNA clones with function of inhibiting cancer cell growth.</title>
        <authorList>
            <person name="Huang Y."/>
            <person name="Zhou X.M."/>
            <person name="Zhang P.P."/>
            <person name="Jiang H.Q."/>
            <person name="Qin W.X."/>
            <person name="Zhao X.T."/>
            <person name="Wan D.F."/>
            <person name="Gu J.R."/>
        </authorList>
    </citation>
    <scope>NUCLEOTIDE SEQUENCE</scope>
</reference>
<dbReference type="AlphaFoldDB" id="Q71RF7"/>